<evidence type="ECO:0000313" key="2">
    <source>
        <dbReference type="EnsemblMetazoa" id="tetur18g03110.1"/>
    </source>
</evidence>
<reference evidence="2" key="2">
    <citation type="submission" date="2015-06" db="UniProtKB">
        <authorList>
            <consortium name="EnsemblMetazoa"/>
        </authorList>
    </citation>
    <scope>IDENTIFICATION</scope>
</reference>
<feature type="compositionally biased region" description="Polar residues" evidence="1">
    <location>
        <begin position="79"/>
        <end position="98"/>
    </location>
</feature>
<dbReference type="EMBL" id="CAEY01000389">
    <property type="status" value="NOT_ANNOTATED_CDS"/>
    <property type="molecule type" value="Genomic_DNA"/>
</dbReference>
<proteinExistence type="predicted"/>
<dbReference type="EnsemblMetazoa" id="tetur18g03110.1">
    <property type="protein sequence ID" value="tetur18g03110.1"/>
    <property type="gene ID" value="tetur18g03110"/>
</dbReference>
<organism evidence="2 3">
    <name type="scientific">Tetranychus urticae</name>
    <name type="common">Two-spotted spider mite</name>
    <dbReference type="NCBI Taxonomy" id="32264"/>
    <lineage>
        <taxon>Eukaryota</taxon>
        <taxon>Metazoa</taxon>
        <taxon>Ecdysozoa</taxon>
        <taxon>Arthropoda</taxon>
        <taxon>Chelicerata</taxon>
        <taxon>Arachnida</taxon>
        <taxon>Acari</taxon>
        <taxon>Acariformes</taxon>
        <taxon>Trombidiformes</taxon>
        <taxon>Prostigmata</taxon>
        <taxon>Eleutherengona</taxon>
        <taxon>Raphignathae</taxon>
        <taxon>Tetranychoidea</taxon>
        <taxon>Tetranychidae</taxon>
        <taxon>Tetranychus</taxon>
    </lineage>
</organism>
<accession>T1KRD1</accession>
<feature type="region of interest" description="Disordered" evidence="1">
    <location>
        <begin position="79"/>
        <end position="99"/>
    </location>
</feature>
<reference evidence="3" key="1">
    <citation type="submission" date="2011-08" db="EMBL/GenBank/DDBJ databases">
        <authorList>
            <person name="Rombauts S."/>
        </authorList>
    </citation>
    <scope>NUCLEOTIDE SEQUENCE</scope>
    <source>
        <strain evidence="3">London</strain>
    </source>
</reference>
<evidence type="ECO:0000313" key="3">
    <source>
        <dbReference type="Proteomes" id="UP000015104"/>
    </source>
</evidence>
<sequence>MSLSLSSYYMCIFLRSSSFRKFEIQIRCDSSLMVISTRKGKNKLADFFEDYEISKRVVAPEERFVDVAIQVAQVLTSCRGSGNNGKPDSGIKTEQGQPIQRLAENPLKDGEQDEEDNRLFHRLSNNLPIDLQRATSPTTMWAEVLNSNHNSNSYQHNNNIDQLNNSDVNNNVDPRFNGIADQSIVLPKRHDFESQTDPVNEVLAANAGDNDLNVLQSYSLSSPFSHIEKQLANDSDSDPLRAEKNVIDKINDTTNDIKLQECLNKLLDDIEGSFSFENKKAIEINVRREKLITWFMTNICGSKLVFRISQLSCKSLRKTSIVLTEKQRTLCN</sequence>
<dbReference type="HOGENOM" id="CLU_1035585_0_0_1"/>
<keyword evidence="3" id="KW-1185">Reference proteome</keyword>
<dbReference type="AlphaFoldDB" id="T1KRD1"/>
<name>T1KRD1_TETUR</name>
<evidence type="ECO:0000256" key="1">
    <source>
        <dbReference type="SAM" id="MobiDB-lite"/>
    </source>
</evidence>
<dbReference type="Proteomes" id="UP000015104">
    <property type="component" value="Unassembled WGS sequence"/>
</dbReference>
<protein>
    <submittedName>
        <fullName evidence="2">Uncharacterized protein</fullName>
    </submittedName>
</protein>